<proteinExistence type="predicted"/>
<organism evidence="3 4">
    <name type="scientific">Debaryomyces hansenii (strain ATCC 36239 / CBS 767 / BCRC 21394 / JCM 1990 / NBRC 0083 / IGC 2968)</name>
    <name type="common">Yeast</name>
    <name type="synonym">Torulaspora hansenii</name>
    <dbReference type="NCBI Taxonomy" id="284592"/>
    <lineage>
        <taxon>Eukaryota</taxon>
        <taxon>Fungi</taxon>
        <taxon>Dikarya</taxon>
        <taxon>Ascomycota</taxon>
        <taxon>Saccharomycotina</taxon>
        <taxon>Pichiomycetes</taxon>
        <taxon>Debaryomycetaceae</taxon>
        <taxon>Debaryomyces</taxon>
    </lineage>
</organism>
<feature type="domain" description="C2H2-type" evidence="2">
    <location>
        <begin position="5"/>
        <end position="27"/>
    </location>
</feature>
<evidence type="ECO:0000259" key="2">
    <source>
        <dbReference type="PROSITE" id="PS00028"/>
    </source>
</evidence>
<feature type="compositionally biased region" description="Basic and acidic residues" evidence="1">
    <location>
        <begin position="126"/>
        <end position="149"/>
    </location>
</feature>
<evidence type="ECO:0000313" key="3">
    <source>
        <dbReference type="EMBL" id="CAG84466.1"/>
    </source>
</evidence>
<dbReference type="eggNOG" id="KOG2785">
    <property type="taxonomic scope" value="Eukaryota"/>
</dbReference>
<dbReference type="AlphaFoldDB" id="Q6BZ58"/>
<dbReference type="Pfam" id="PF12756">
    <property type="entry name" value="zf-C2H2_2"/>
    <property type="match status" value="1"/>
</dbReference>
<dbReference type="PROSITE" id="PS00028">
    <property type="entry name" value="ZINC_FINGER_C2H2_1"/>
    <property type="match status" value="1"/>
</dbReference>
<dbReference type="GO" id="GO:0006913">
    <property type="term" value="P:nucleocytoplasmic transport"/>
    <property type="evidence" value="ECO:0007669"/>
    <property type="project" value="EnsemblFungi"/>
</dbReference>
<gene>
    <name evidence="3" type="ordered locus">DEHA2A04356g</name>
</gene>
<dbReference type="InterPro" id="IPR013087">
    <property type="entry name" value="Znf_C2H2_type"/>
</dbReference>
<feature type="region of interest" description="Disordered" evidence="1">
    <location>
        <begin position="273"/>
        <end position="311"/>
    </location>
</feature>
<dbReference type="STRING" id="284592.Q6BZ58"/>
<dbReference type="RefSeq" id="XP_456511.1">
    <property type="nucleotide sequence ID" value="XM_456511.1"/>
</dbReference>
<evidence type="ECO:0000256" key="1">
    <source>
        <dbReference type="SAM" id="MobiDB-lite"/>
    </source>
</evidence>
<reference evidence="3 4" key="1">
    <citation type="journal article" date="2004" name="Nature">
        <title>Genome evolution in yeasts.</title>
        <authorList>
            <consortium name="Genolevures"/>
            <person name="Dujon B."/>
            <person name="Sherman D."/>
            <person name="Fischer G."/>
            <person name="Durrens P."/>
            <person name="Casaregola S."/>
            <person name="Lafontaine I."/>
            <person name="de Montigny J."/>
            <person name="Marck C."/>
            <person name="Neuveglise C."/>
            <person name="Talla E."/>
            <person name="Goffard N."/>
            <person name="Frangeul L."/>
            <person name="Aigle M."/>
            <person name="Anthouard V."/>
            <person name="Babour A."/>
            <person name="Barbe V."/>
            <person name="Barnay S."/>
            <person name="Blanchin S."/>
            <person name="Beckerich J.M."/>
            <person name="Beyne E."/>
            <person name="Bleykasten C."/>
            <person name="Boisrame A."/>
            <person name="Boyer J."/>
            <person name="Cattolico L."/>
            <person name="Confanioleri F."/>
            <person name="de Daruvar A."/>
            <person name="Despons L."/>
            <person name="Fabre E."/>
            <person name="Fairhead C."/>
            <person name="Ferry-Dumazet H."/>
            <person name="Groppi A."/>
            <person name="Hantraye F."/>
            <person name="Hennequin C."/>
            <person name="Jauniaux N."/>
            <person name="Joyet P."/>
            <person name="Kachouri R."/>
            <person name="Kerrest A."/>
            <person name="Koszul R."/>
            <person name="Lemaire M."/>
            <person name="Lesur I."/>
            <person name="Ma L."/>
            <person name="Muller H."/>
            <person name="Nicaud J.M."/>
            <person name="Nikolski M."/>
            <person name="Oztas S."/>
            <person name="Ozier-Kalogeropoulos O."/>
            <person name="Pellenz S."/>
            <person name="Potier S."/>
            <person name="Richard G.F."/>
            <person name="Straub M.L."/>
            <person name="Suleau A."/>
            <person name="Swennene D."/>
            <person name="Tekaia F."/>
            <person name="Wesolowski-Louvel M."/>
            <person name="Westhof E."/>
            <person name="Wirth B."/>
            <person name="Zeniou-Meyer M."/>
            <person name="Zivanovic I."/>
            <person name="Bolotin-Fukuhara M."/>
            <person name="Thierry A."/>
            <person name="Bouchier C."/>
            <person name="Caudron B."/>
            <person name="Scarpelli C."/>
            <person name="Gaillardin C."/>
            <person name="Weissenbach J."/>
            <person name="Wincker P."/>
            <person name="Souciet J.L."/>
        </authorList>
    </citation>
    <scope>NUCLEOTIDE SEQUENCE [LARGE SCALE GENOMIC DNA]</scope>
    <source>
        <strain evidence="4">ATCC 36239 / CBS 767 / BCRC 21394 / JCM 1990 / NBRC 0083 / IGC 2968</strain>
    </source>
</reference>
<protein>
    <submittedName>
        <fullName evidence="3">DEHA2A04356p</fullName>
    </submittedName>
</protein>
<dbReference type="PANTHER" id="PTHR13182">
    <property type="entry name" value="ZINC FINGER PROTEIN 622"/>
    <property type="match status" value="1"/>
</dbReference>
<accession>Q6BZ58</accession>
<dbReference type="KEGG" id="dha:DEHA2A04356g"/>
<dbReference type="GO" id="GO:0005737">
    <property type="term" value="C:cytoplasm"/>
    <property type="evidence" value="ECO:0007669"/>
    <property type="project" value="EnsemblFungi"/>
</dbReference>
<dbReference type="FunCoup" id="Q6BZ58">
    <property type="interactions" value="910"/>
</dbReference>
<feature type="compositionally biased region" description="Acidic residues" evidence="1">
    <location>
        <begin position="282"/>
        <end position="304"/>
    </location>
</feature>
<dbReference type="GO" id="GO:0000278">
    <property type="term" value="P:mitotic cell cycle"/>
    <property type="evidence" value="ECO:0007669"/>
    <property type="project" value="EnsemblFungi"/>
</dbReference>
<dbReference type="GeneID" id="2899846"/>
<dbReference type="InterPro" id="IPR040025">
    <property type="entry name" value="Znf622/Rei1/Reh1"/>
</dbReference>
<dbReference type="GO" id="GO:0007117">
    <property type="term" value="P:budding cell bud growth"/>
    <property type="evidence" value="ECO:0007669"/>
    <property type="project" value="EnsemblFungi"/>
</dbReference>
<dbReference type="GO" id="GO:0042273">
    <property type="term" value="P:ribosomal large subunit biogenesis"/>
    <property type="evidence" value="ECO:0007669"/>
    <property type="project" value="EnsemblFungi"/>
</dbReference>
<dbReference type="InParanoid" id="Q6BZ58"/>
<dbReference type="EMBL" id="CR382133">
    <property type="protein sequence ID" value="CAG84466.1"/>
    <property type="molecule type" value="Genomic_DNA"/>
</dbReference>
<evidence type="ECO:0000313" key="4">
    <source>
        <dbReference type="Proteomes" id="UP000000599"/>
    </source>
</evidence>
<name>Q6BZ58_DEBHA</name>
<keyword evidence="4" id="KW-1185">Reference proteome</keyword>
<dbReference type="GO" id="GO:0030687">
    <property type="term" value="C:preribosome, large subunit precursor"/>
    <property type="evidence" value="ECO:0007669"/>
    <property type="project" value="EnsemblFungi"/>
</dbReference>
<dbReference type="InterPro" id="IPR041661">
    <property type="entry name" value="ZN622/Rei1/Reh1_Znf-C2H2"/>
</dbReference>
<dbReference type="Proteomes" id="UP000000599">
    <property type="component" value="Chromosome A"/>
</dbReference>
<dbReference type="OMA" id="WTQTQQQ"/>
<feature type="region of interest" description="Disordered" evidence="1">
    <location>
        <begin position="107"/>
        <end position="149"/>
    </location>
</feature>
<dbReference type="HOGENOM" id="CLU_018787_1_1_1"/>
<dbReference type="OrthoDB" id="19329at2759"/>
<dbReference type="VEuPathDB" id="FungiDB:DEHA2A04356g"/>
<sequence>MQYTCNSCNLAFPAPEDQRVHMKSDWHRYNLKRRVAELPPIDENLFNSKVSSLSITENGADNNNEEKMKNKAQLTKKEIRRREKEVLQAKKKQILETAREAMIAKMKEQNRDNDSPSESIQEDELISIRDMKLDDNNSDTKNESTPEQQEEHLMKEKLSNSVEIPVTTCLFCHAKQKANFDDIESNIQHMFVMHGLYIPERKYLVDVEGLIKYLGEKIGLGNICLCCSYQGKNIEAVREHMLNKRHMRLPYETEDEKLEVSEFYDFSSTYDDDAVDNKPVNEEDWEDVSEDEEEADDYSDEELSPADSALYPNGHELVLPSGVVVGHRSLARYYRQNLAPERVLSEGQGTVIAAETRHMLNIKDREVLATQKRAWGREKKREDVNDRRAAKFVNNQPHYRDQLLQ</sequence>
<dbReference type="PANTHER" id="PTHR13182:SF21">
    <property type="entry name" value="CYTOPLASMIC 60S SUBUNIT BIOGENESIS FACTOR REI1"/>
    <property type="match status" value="1"/>
</dbReference>